<comment type="similarity">
    <text evidence="6">Belongs to the methyltransferase superfamily. tRNA (adenine-N(6)-)-methyltransferase family.</text>
</comment>
<dbReference type="InterPro" id="IPR029063">
    <property type="entry name" value="SAM-dependent_MTases_sf"/>
</dbReference>
<dbReference type="RefSeq" id="WP_107582717.1">
    <property type="nucleotide sequence ID" value="NZ_JAERMS010000011.1"/>
</dbReference>
<keyword evidence="2 6" id="KW-0489">Methyltransferase</keyword>
<keyword evidence="1 6" id="KW-0963">Cytoplasm</keyword>
<gene>
    <name evidence="8" type="ORF">JHU38_05465</name>
</gene>
<proteinExistence type="inferred from homology"/>
<evidence type="ECO:0000256" key="4">
    <source>
        <dbReference type="ARBA" id="ARBA00022691"/>
    </source>
</evidence>
<feature type="domain" description="Methyltransferase small" evidence="7">
    <location>
        <begin position="35"/>
        <end position="123"/>
    </location>
</feature>
<evidence type="ECO:0000256" key="6">
    <source>
        <dbReference type="HAMAP-Rule" id="MF_01872"/>
    </source>
</evidence>
<dbReference type="InterPro" id="IPR002052">
    <property type="entry name" value="DNA_methylase_N6_adenine_CS"/>
</dbReference>
<dbReference type="PROSITE" id="PS00092">
    <property type="entry name" value="N6_MTASE"/>
    <property type="match status" value="1"/>
</dbReference>
<comment type="subcellular location">
    <subcellularLocation>
        <location evidence="6">Cytoplasm</location>
    </subcellularLocation>
</comment>
<evidence type="ECO:0000259" key="7">
    <source>
        <dbReference type="Pfam" id="PF05175"/>
    </source>
</evidence>
<keyword evidence="9" id="KW-1185">Reference proteome</keyword>
<keyword evidence="3 6" id="KW-0808">Transferase</keyword>
<dbReference type="InterPro" id="IPR022882">
    <property type="entry name" value="tRNA_adenine-N6_MeTrfase"/>
</dbReference>
<accession>A0ABS3M4X0</accession>
<keyword evidence="5 6" id="KW-0819">tRNA processing</keyword>
<keyword evidence="4 6" id="KW-0949">S-adenosyl-L-methionine</keyword>
<evidence type="ECO:0000313" key="9">
    <source>
        <dbReference type="Proteomes" id="UP000664265"/>
    </source>
</evidence>
<dbReference type="GO" id="GO:0008168">
    <property type="term" value="F:methyltransferase activity"/>
    <property type="evidence" value="ECO:0007669"/>
    <property type="project" value="UniProtKB-KW"/>
</dbReference>
<dbReference type="InterPro" id="IPR007848">
    <property type="entry name" value="Small_mtfrase_dom"/>
</dbReference>
<dbReference type="PANTHER" id="PTHR47739:SF1">
    <property type="entry name" value="TRNA1(VAL) (ADENINE(37)-N6)-METHYLTRANSFERASE"/>
    <property type="match status" value="1"/>
</dbReference>
<dbReference type="InterPro" id="IPR050210">
    <property type="entry name" value="tRNA_Adenine-N(6)_MTase"/>
</dbReference>
<dbReference type="HAMAP" id="MF_01872">
    <property type="entry name" value="tRNA_methyltr_YfiC"/>
    <property type="match status" value="1"/>
</dbReference>
<comment type="catalytic activity">
    <reaction evidence="6">
        <text>adenosine(37) in tRNA1(Val) + S-adenosyl-L-methionine = N(6)-methyladenosine(37) in tRNA1(Val) + S-adenosyl-L-homocysteine + H(+)</text>
        <dbReference type="Rhea" id="RHEA:43160"/>
        <dbReference type="Rhea" id="RHEA-COMP:10369"/>
        <dbReference type="Rhea" id="RHEA-COMP:10370"/>
        <dbReference type="ChEBI" id="CHEBI:15378"/>
        <dbReference type="ChEBI" id="CHEBI:57856"/>
        <dbReference type="ChEBI" id="CHEBI:59789"/>
        <dbReference type="ChEBI" id="CHEBI:74411"/>
        <dbReference type="ChEBI" id="CHEBI:74449"/>
        <dbReference type="EC" id="2.1.1.223"/>
    </reaction>
</comment>
<comment type="caution">
    <text evidence="8">The sequence shown here is derived from an EMBL/GenBank/DDBJ whole genome shotgun (WGS) entry which is preliminary data.</text>
</comment>
<evidence type="ECO:0000256" key="1">
    <source>
        <dbReference type="ARBA" id="ARBA00022490"/>
    </source>
</evidence>
<evidence type="ECO:0000256" key="3">
    <source>
        <dbReference type="ARBA" id="ARBA00022679"/>
    </source>
</evidence>
<evidence type="ECO:0000313" key="8">
    <source>
        <dbReference type="EMBL" id="MBO1363225.1"/>
    </source>
</evidence>
<comment type="function">
    <text evidence="6">Specifically methylates the adenine in position 37 of tRNA(1)(Val) (anticodon cmo5UAC).</text>
</comment>
<organism evidence="8 9">
    <name type="scientific">Prevotella illustrans</name>
    <dbReference type="NCBI Taxonomy" id="2800387"/>
    <lineage>
        <taxon>Bacteria</taxon>
        <taxon>Pseudomonadati</taxon>
        <taxon>Bacteroidota</taxon>
        <taxon>Bacteroidia</taxon>
        <taxon>Bacteroidales</taxon>
        <taxon>Prevotellaceae</taxon>
        <taxon>Prevotella</taxon>
    </lineage>
</organism>
<dbReference type="Proteomes" id="UP000664265">
    <property type="component" value="Unassembled WGS sequence"/>
</dbReference>
<dbReference type="Pfam" id="PF05175">
    <property type="entry name" value="MTS"/>
    <property type="match status" value="1"/>
</dbReference>
<protein>
    <recommendedName>
        <fullName evidence="6">tRNA1(Val) (adenine(37)-N6)-methyltransferase</fullName>
        <ecNumber evidence="6">2.1.1.223</ecNumber>
    </recommendedName>
    <alternativeName>
        <fullName evidence="6">tRNA m6A37 methyltransferase</fullName>
    </alternativeName>
</protein>
<dbReference type="GO" id="GO:0032259">
    <property type="term" value="P:methylation"/>
    <property type="evidence" value="ECO:0007669"/>
    <property type="project" value="UniProtKB-KW"/>
</dbReference>
<name>A0ABS3M4X0_9BACT</name>
<evidence type="ECO:0000256" key="2">
    <source>
        <dbReference type="ARBA" id="ARBA00022603"/>
    </source>
</evidence>
<dbReference type="EC" id="2.1.1.223" evidence="6"/>
<reference evidence="8 9" key="1">
    <citation type="submission" date="2021-01" db="EMBL/GenBank/DDBJ databases">
        <title>Prevotella A2931 sp. nov.</title>
        <authorList>
            <person name="Buhl M."/>
            <person name="Oberhettinger P."/>
        </authorList>
    </citation>
    <scope>NUCLEOTIDE SEQUENCE [LARGE SCALE GENOMIC DNA]</scope>
    <source>
        <strain evidence="8 9">A2931</strain>
    </source>
</reference>
<dbReference type="Gene3D" id="3.40.50.150">
    <property type="entry name" value="Vaccinia Virus protein VP39"/>
    <property type="match status" value="1"/>
</dbReference>
<dbReference type="EMBL" id="JAERMS010000011">
    <property type="protein sequence ID" value="MBO1363225.1"/>
    <property type="molecule type" value="Genomic_DNA"/>
</dbReference>
<sequence length="232" mass="26460">MGSDSFSFKQFVVRHDRCGQKVGTDGVLIGAWAKGGKRILDIGTGSGLIALMMAQRFSKAEVWGIEIDHEVYEQACENVNISRFASQISLENCSLQTFVPSCKFDCIVSNPPFFVDSLKARDIKRNCARHTDSLSFEELFFHSVRLMDKDSFFSMIIPTDYIEHILSVAAVNGLRLSRRCDVKTVERKSPKRSLLELTNRRDITFAYEVQVLNTDDGERSKWYQQLTSDFYL</sequence>
<evidence type="ECO:0000256" key="5">
    <source>
        <dbReference type="ARBA" id="ARBA00022694"/>
    </source>
</evidence>
<dbReference type="CDD" id="cd02440">
    <property type="entry name" value="AdoMet_MTases"/>
    <property type="match status" value="1"/>
</dbReference>
<dbReference type="SUPFAM" id="SSF53335">
    <property type="entry name" value="S-adenosyl-L-methionine-dependent methyltransferases"/>
    <property type="match status" value="1"/>
</dbReference>
<dbReference type="PANTHER" id="PTHR47739">
    <property type="entry name" value="TRNA1(VAL) (ADENINE(37)-N6)-METHYLTRANSFERASE"/>
    <property type="match status" value="1"/>
</dbReference>